<gene>
    <name evidence="3" type="ORF">HN018_22775</name>
</gene>
<sequence length="85" mass="9517">MELLIARVDGLEKRIDKVDARLDKIDDRLQRVETTLANISGKIDTLTNSVIGKLPSWWQMPAVMAGMISLFAALFAVVKYFHLAS</sequence>
<dbReference type="Gene3D" id="1.20.1270.70">
    <property type="entry name" value="Designed single chain three-helix bundle"/>
    <property type="match status" value="1"/>
</dbReference>
<reference evidence="3 4" key="1">
    <citation type="journal article" date="2014" name="World J. Microbiol. Biotechnol.">
        <title>Biodiversity and physiological characteristics of Antarctic and Arctic lichens-associated bacteria.</title>
        <authorList>
            <person name="Lee Y.M."/>
            <person name="Kim E.H."/>
            <person name="Lee H.K."/>
            <person name="Hong S.G."/>
        </authorList>
    </citation>
    <scope>NUCLEOTIDE SEQUENCE [LARGE SCALE GENOMIC DNA]</scope>
    <source>
        <strain evidence="3 4">PAMC 26569</strain>
        <plasmid evidence="3">unnamed1</plasmid>
    </source>
</reference>
<keyword evidence="4" id="KW-1185">Reference proteome</keyword>
<evidence type="ECO:0000256" key="1">
    <source>
        <dbReference type="SAM" id="Coils"/>
    </source>
</evidence>
<feature type="coiled-coil region" evidence="1">
    <location>
        <begin position="1"/>
        <end position="35"/>
    </location>
</feature>
<keyword evidence="2" id="KW-0472">Membrane</keyword>
<accession>A0A6M8HXF8</accession>
<keyword evidence="2" id="KW-0812">Transmembrane</keyword>
<keyword evidence="3" id="KW-0614">Plasmid</keyword>
<proteinExistence type="predicted"/>
<evidence type="ECO:0000313" key="4">
    <source>
        <dbReference type="Proteomes" id="UP000500767"/>
    </source>
</evidence>
<organism evidence="3 4">
    <name type="scientific">Lichenicola cladoniae</name>
    <dbReference type="NCBI Taxonomy" id="1484109"/>
    <lineage>
        <taxon>Bacteria</taxon>
        <taxon>Pseudomonadati</taxon>
        <taxon>Pseudomonadota</taxon>
        <taxon>Alphaproteobacteria</taxon>
        <taxon>Acetobacterales</taxon>
        <taxon>Acetobacteraceae</taxon>
        <taxon>Lichenicola</taxon>
    </lineage>
</organism>
<keyword evidence="2" id="KW-1133">Transmembrane helix</keyword>
<dbReference type="RefSeq" id="WP_171836878.1">
    <property type="nucleotide sequence ID" value="NZ_CP053709.1"/>
</dbReference>
<evidence type="ECO:0000256" key="2">
    <source>
        <dbReference type="SAM" id="Phobius"/>
    </source>
</evidence>
<protein>
    <submittedName>
        <fullName evidence="3">Uncharacterized protein</fullName>
    </submittedName>
</protein>
<keyword evidence="1" id="KW-0175">Coiled coil</keyword>
<dbReference type="KEGG" id="lck:HN018_22775"/>
<name>A0A6M8HXF8_9PROT</name>
<dbReference type="AlphaFoldDB" id="A0A6M8HXF8"/>
<dbReference type="Proteomes" id="UP000500767">
    <property type="component" value="Plasmid unnamed1"/>
</dbReference>
<geneLocation type="plasmid" evidence="3 4">
    <name>unnamed1</name>
</geneLocation>
<evidence type="ECO:0000313" key="3">
    <source>
        <dbReference type="EMBL" id="QKE93028.1"/>
    </source>
</evidence>
<dbReference type="EMBL" id="CP053709">
    <property type="protein sequence ID" value="QKE93028.1"/>
    <property type="molecule type" value="Genomic_DNA"/>
</dbReference>
<feature type="transmembrane region" description="Helical" evidence="2">
    <location>
        <begin position="62"/>
        <end position="81"/>
    </location>
</feature>